<dbReference type="RefSeq" id="XP_028546675.1">
    <property type="nucleotide sequence ID" value="XM_028690874.1"/>
</dbReference>
<dbReference type="GeneID" id="39744894"/>
<gene>
    <name evidence="2" type="ORF">PGO_001010</name>
</gene>
<organism evidence="2 3">
    <name type="scientific">Plasmodium gonderi</name>
    <dbReference type="NCBI Taxonomy" id="77519"/>
    <lineage>
        <taxon>Eukaryota</taxon>
        <taxon>Sar</taxon>
        <taxon>Alveolata</taxon>
        <taxon>Apicomplexa</taxon>
        <taxon>Aconoidasida</taxon>
        <taxon>Haemosporida</taxon>
        <taxon>Plasmodiidae</taxon>
        <taxon>Plasmodium</taxon>
        <taxon>Plasmodium (Plasmodium)</taxon>
    </lineage>
</organism>
<keyword evidence="1" id="KW-1133">Transmembrane helix</keyword>
<protein>
    <submittedName>
        <fullName evidence="2">Variable surface protein</fullName>
    </submittedName>
</protein>
<evidence type="ECO:0000313" key="3">
    <source>
        <dbReference type="Proteomes" id="UP000195521"/>
    </source>
</evidence>
<keyword evidence="3" id="KW-1185">Reference proteome</keyword>
<proteinExistence type="predicted"/>
<evidence type="ECO:0000313" key="2">
    <source>
        <dbReference type="EMBL" id="GAW84086.1"/>
    </source>
</evidence>
<dbReference type="AlphaFoldDB" id="A0A1Y1JNB8"/>
<comment type="caution">
    <text evidence="2">The sequence shown here is derived from an EMBL/GenBank/DDBJ whole genome shotgun (WGS) entry which is preliminary data.</text>
</comment>
<dbReference type="Proteomes" id="UP000195521">
    <property type="component" value="Unassembled WGS sequence"/>
</dbReference>
<sequence>MSNEVAKVQISFKDIFPTCQDNYNISTFEALKKNKHLYHTKIEPACKNISRKFTPGARGNNTFHTSCDKLGYYLYKIKGKNEKNRKHYCEFFIYELKREVKNKVYNIPKFVDVYNQLMNAYKDAKLEDIDVCNEYVSLMDDELLYQIFEMFDKLYKNFKYLKNENRDKDKNLNECVKVYDEIIKKDKKEYNNFVQNELEKFKSDFHKYLRKISYNTEDKLLTSSLMISPEKIRAEKISGNIASPVTWTSTIVLFFAILIIIFIVYNYTSFGSYFLRRRRKLRNKWYTKNKKHYELMNLFEESQKNIIQNKHNILYKPAD</sequence>
<keyword evidence="1" id="KW-0472">Membrane</keyword>
<dbReference type="EMBL" id="BDQF01000104">
    <property type="protein sequence ID" value="GAW84086.1"/>
    <property type="molecule type" value="Genomic_DNA"/>
</dbReference>
<name>A0A1Y1JNB8_PLAGO</name>
<reference evidence="3" key="1">
    <citation type="submission" date="2017-04" db="EMBL/GenBank/DDBJ databases">
        <title>Plasmodium gonderi genome.</title>
        <authorList>
            <person name="Arisue N."/>
            <person name="Honma H."/>
            <person name="Kawai S."/>
            <person name="Tougan T."/>
            <person name="Tanabe K."/>
            <person name="Horii T."/>
        </authorList>
    </citation>
    <scope>NUCLEOTIDE SEQUENCE [LARGE SCALE GENOMIC DNA]</scope>
    <source>
        <strain evidence="3">ATCC 30045</strain>
    </source>
</reference>
<evidence type="ECO:0000256" key="1">
    <source>
        <dbReference type="SAM" id="Phobius"/>
    </source>
</evidence>
<keyword evidence="1" id="KW-0812">Transmembrane</keyword>
<dbReference type="OrthoDB" id="381216at2759"/>
<accession>A0A1Y1JNB8</accession>
<feature type="transmembrane region" description="Helical" evidence="1">
    <location>
        <begin position="251"/>
        <end position="275"/>
    </location>
</feature>